<evidence type="ECO:0000313" key="2">
    <source>
        <dbReference type="EMBL" id="CAA6807386.1"/>
    </source>
</evidence>
<sequence length="64" mass="7298">MQKLLMKTDPLETDDKPDLVMAFQDATATVDSAGLCMPKYYERRDRDAEGRLTDETRSRYGLPA</sequence>
<feature type="region of interest" description="Disordered" evidence="1">
    <location>
        <begin position="45"/>
        <end position="64"/>
    </location>
</feature>
<protein>
    <submittedName>
        <fullName evidence="2">Uncharacterized protein</fullName>
    </submittedName>
</protein>
<evidence type="ECO:0000256" key="1">
    <source>
        <dbReference type="SAM" id="MobiDB-lite"/>
    </source>
</evidence>
<reference evidence="2" key="1">
    <citation type="submission" date="2020-01" db="EMBL/GenBank/DDBJ databases">
        <authorList>
            <person name="Meier V. D."/>
            <person name="Meier V D."/>
        </authorList>
    </citation>
    <scope>NUCLEOTIDE SEQUENCE</scope>
    <source>
        <strain evidence="2">HLG_WM_MAG_08</strain>
    </source>
</reference>
<accession>A0A6S6SJA7</accession>
<feature type="compositionally biased region" description="Basic and acidic residues" evidence="1">
    <location>
        <begin position="45"/>
        <end position="58"/>
    </location>
</feature>
<dbReference type="EMBL" id="CACVAV010000113">
    <property type="protein sequence ID" value="CAA6807386.1"/>
    <property type="molecule type" value="Genomic_DNA"/>
</dbReference>
<proteinExistence type="predicted"/>
<organism evidence="2">
    <name type="scientific">uncultured Thiotrichaceae bacterium</name>
    <dbReference type="NCBI Taxonomy" id="298394"/>
    <lineage>
        <taxon>Bacteria</taxon>
        <taxon>Pseudomonadati</taxon>
        <taxon>Pseudomonadota</taxon>
        <taxon>Gammaproteobacteria</taxon>
        <taxon>Thiotrichales</taxon>
        <taxon>Thiotrichaceae</taxon>
        <taxon>environmental samples</taxon>
    </lineage>
</organism>
<gene>
    <name evidence="2" type="ORF">HELGO_WM32947</name>
</gene>
<name>A0A6S6SJA7_9GAMM</name>
<dbReference type="AlphaFoldDB" id="A0A6S6SJA7"/>